<reference evidence="2 3" key="1">
    <citation type="submission" date="2015-06" db="EMBL/GenBank/DDBJ databases">
        <title>Survival trade-offs in plant roots during colonization by closely related pathogenic and mutualistic fungi.</title>
        <authorList>
            <person name="Hacquard S."/>
            <person name="Kracher B."/>
            <person name="Hiruma K."/>
            <person name="Weinman A."/>
            <person name="Muench P."/>
            <person name="Garrido Oter R."/>
            <person name="Ver Loren van Themaat E."/>
            <person name="Dallerey J.-F."/>
            <person name="Damm U."/>
            <person name="Henrissat B."/>
            <person name="Lespinet O."/>
            <person name="Thon M."/>
            <person name="Kemen E."/>
            <person name="McHardy A.C."/>
            <person name="Schulze-Lefert P."/>
            <person name="O'Connell R.J."/>
        </authorList>
    </citation>
    <scope>NUCLEOTIDE SEQUENCE [LARGE SCALE GENOMIC DNA]</scope>
    <source>
        <strain evidence="2 3">MAFF 238704</strain>
    </source>
</reference>
<evidence type="ECO:0000313" key="3">
    <source>
        <dbReference type="Proteomes" id="UP000076584"/>
    </source>
</evidence>
<evidence type="ECO:0000259" key="1">
    <source>
        <dbReference type="Pfam" id="PF20150"/>
    </source>
</evidence>
<dbReference type="Proteomes" id="UP000076584">
    <property type="component" value="Unassembled WGS sequence"/>
</dbReference>
<comment type="caution">
    <text evidence="2">The sequence shown here is derived from an EMBL/GenBank/DDBJ whole genome shotgun (WGS) entry which is preliminary data.</text>
</comment>
<protein>
    <recommendedName>
        <fullName evidence="1">2EXR domain-containing protein</fullName>
    </recommendedName>
</protein>
<dbReference type="EMBL" id="LFIW01002399">
    <property type="protein sequence ID" value="KZL71790.1"/>
    <property type="molecule type" value="Genomic_DNA"/>
</dbReference>
<dbReference type="InterPro" id="IPR045518">
    <property type="entry name" value="2EXR"/>
</dbReference>
<evidence type="ECO:0000313" key="2">
    <source>
        <dbReference type="EMBL" id="KZL71790.1"/>
    </source>
</evidence>
<proteinExistence type="predicted"/>
<accession>A0A166TAF3</accession>
<feature type="domain" description="2EXR" evidence="1">
    <location>
        <begin position="5"/>
        <end position="108"/>
    </location>
</feature>
<keyword evidence="3" id="KW-1185">Reference proteome</keyword>
<organism evidence="2 3">
    <name type="scientific">Colletotrichum incanum</name>
    <name type="common">Soybean anthracnose fungus</name>
    <dbReference type="NCBI Taxonomy" id="1573173"/>
    <lineage>
        <taxon>Eukaryota</taxon>
        <taxon>Fungi</taxon>
        <taxon>Dikarya</taxon>
        <taxon>Ascomycota</taxon>
        <taxon>Pezizomycotina</taxon>
        <taxon>Sordariomycetes</taxon>
        <taxon>Hypocreomycetidae</taxon>
        <taxon>Glomerellales</taxon>
        <taxon>Glomerellaceae</taxon>
        <taxon>Colletotrichum</taxon>
        <taxon>Colletotrichum spaethianum species complex</taxon>
    </lineage>
</organism>
<sequence length="317" mass="36142">MATTFRNFSALPPELRLQIWKYALQPSSPGVHFFSLQARPIIPQGLSRRAPTQLHVETKYVLASPTFTGGPPRLWREDNPSMYLVDARLWAAQRESREVAQKNMALRLKSSNAPSGSSSASQLSTEPAQIGWALGVLPHQDHICLQVAPHEYMVVEKALSDLRRIIRNPEIKAGISTPVHIAFEYDESWAIDDRDRASDPTRRLNSRKCFMELLYRVRRGLLRAKLYLIDHQARLLPGSNAPLLFRTDGYEFVHVDRNHVQYGPCNGSTTVWNFIGYLDRLFERWWTPPQVWVPGLSAPPQPYSTQKYVSVLACPKN</sequence>
<gene>
    <name evidence="2" type="ORF">CI238_02410</name>
</gene>
<dbReference type="AlphaFoldDB" id="A0A166TAF3"/>
<name>A0A166TAF3_COLIC</name>
<dbReference type="Pfam" id="PF20150">
    <property type="entry name" value="2EXR"/>
    <property type="match status" value="1"/>
</dbReference>